<keyword evidence="2" id="KW-0645">Protease</keyword>
<dbReference type="GO" id="GO:0006508">
    <property type="term" value="P:proteolysis"/>
    <property type="evidence" value="ECO:0007669"/>
    <property type="project" value="UniProtKB-KW"/>
</dbReference>
<evidence type="ECO:0000256" key="4">
    <source>
        <dbReference type="ARBA" id="ARBA00022801"/>
    </source>
</evidence>
<dbReference type="EMBL" id="CP040916">
    <property type="protein sequence ID" value="QDQ11576.1"/>
    <property type="molecule type" value="Genomic_DNA"/>
</dbReference>
<keyword evidence="7 9" id="KW-1015">Disulfide bond</keyword>
<protein>
    <submittedName>
        <fullName evidence="13">S1 family peptidase</fullName>
    </submittedName>
</protein>
<feature type="active site" description="Charge relay system" evidence="8">
    <location>
        <position position="233"/>
    </location>
</feature>
<dbReference type="InterPro" id="IPR043504">
    <property type="entry name" value="Peptidase_S1_PA_chymotrypsin"/>
</dbReference>
<dbReference type="Gene3D" id="2.40.10.10">
    <property type="entry name" value="Trypsin-like serine proteases"/>
    <property type="match status" value="2"/>
</dbReference>
<reference evidence="13 14" key="1">
    <citation type="journal article" date="2019" name="J. Ind. Microbiol. Biotechnol.">
        <title>The complete genomic sequence of Streptomyces spectabilis NRRL-2792 and identification of secondary metabolite biosynthetic gene clusters.</title>
        <authorList>
            <person name="Sinha A."/>
            <person name="Phillips-Salemka S."/>
            <person name="Niraula T.A."/>
            <person name="Short K.A."/>
            <person name="Niraula N.P."/>
        </authorList>
    </citation>
    <scope>NUCLEOTIDE SEQUENCE [LARGE SCALE GENOMIC DNA]</scope>
    <source>
        <strain evidence="13 14">NRRL 2792</strain>
    </source>
</reference>
<evidence type="ECO:0000256" key="10">
    <source>
        <dbReference type="SAM" id="SignalP"/>
    </source>
</evidence>
<dbReference type="PIRSF" id="PIRSF001134">
    <property type="entry name" value="Streptogrisin"/>
    <property type="match status" value="1"/>
</dbReference>
<accession>A0A516R7E4</accession>
<evidence type="ECO:0000256" key="6">
    <source>
        <dbReference type="ARBA" id="ARBA00023145"/>
    </source>
</evidence>
<keyword evidence="4" id="KW-0378">Hydrolase</keyword>
<feature type="active site" description="Charge relay system" evidence="8">
    <location>
        <position position="314"/>
    </location>
</feature>
<dbReference type="RefSeq" id="WP_144003467.1">
    <property type="nucleotide sequence ID" value="NZ_CP040916.1"/>
</dbReference>
<evidence type="ECO:0000256" key="3">
    <source>
        <dbReference type="ARBA" id="ARBA00022729"/>
    </source>
</evidence>
<sequence length="358" mass="36348">MTPPRATTRRYVLTGIGVAALVAGTLTATATSSAASDPTPKAIGATEAGRLADSLTDGSRGGTAGAYYDAAAKKLVVNVLDEAAAARVRAAGAEPRAVTHSQAQLDAVQRTLGERAVPGTSRGTDPVLNKVVVTADSTVRGAALDRLKQRVAAQDGKAVLKRTAGEFQPLIRGGDAIWSSSGRCSLGFNVVKNGQPYFLTAGHCAALAGTSWSETQGGPVIAQVEDYGFPGRDDALVKYTANVAHPSEVNLYNGGSQQITGARQAVVGEQVQRSGSTTRLHGGSVQRLNVSVTYPQGTVNGLIQTNVCAEPGDSGGAMFAGNSALGLTSGGSGNCSSGGQTFFAPVVDALSRYGAQIG</sequence>
<evidence type="ECO:0000313" key="14">
    <source>
        <dbReference type="Proteomes" id="UP000316806"/>
    </source>
</evidence>
<keyword evidence="3 10" id="KW-0732">Signal</keyword>
<dbReference type="InterPro" id="IPR009003">
    <property type="entry name" value="Peptidase_S1_PA"/>
</dbReference>
<evidence type="ECO:0000256" key="9">
    <source>
        <dbReference type="PIRSR" id="PIRSR001134-2"/>
    </source>
</evidence>
<feature type="domain" description="Peptidase S1A alpha-lytic prodomain" evidence="12">
    <location>
        <begin position="100"/>
        <end position="153"/>
    </location>
</feature>
<dbReference type="Pfam" id="PF02983">
    <property type="entry name" value="Pro_Al_protease"/>
    <property type="match status" value="1"/>
</dbReference>
<feature type="active site" description="Charge relay system" evidence="8">
    <location>
        <position position="203"/>
    </location>
</feature>
<dbReference type="PROSITE" id="PS51318">
    <property type="entry name" value="TAT"/>
    <property type="match status" value="1"/>
</dbReference>
<organism evidence="13 14">
    <name type="scientific">Streptomyces spectabilis</name>
    <dbReference type="NCBI Taxonomy" id="68270"/>
    <lineage>
        <taxon>Bacteria</taxon>
        <taxon>Bacillati</taxon>
        <taxon>Actinomycetota</taxon>
        <taxon>Actinomycetes</taxon>
        <taxon>Kitasatosporales</taxon>
        <taxon>Streptomycetaceae</taxon>
        <taxon>Streptomyces</taxon>
    </lineage>
</organism>
<dbReference type="InterPro" id="IPR004236">
    <property type="entry name" value="Pept_S1_alpha_lytic"/>
</dbReference>
<evidence type="ECO:0000256" key="8">
    <source>
        <dbReference type="PIRSR" id="PIRSR001134-1"/>
    </source>
</evidence>
<dbReference type="PRINTS" id="PR00861">
    <property type="entry name" value="ALYTICPTASE"/>
</dbReference>
<dbReference type="GO" id="GO:0004252">
    <property type="term" value="F:serine-type endopeptidase activity"/>
    <property type="evidence" value="ECO:0007669"/>
    <property type="project" value="InterPro"/>
</dbReference>
<evidence type="ECO:0000259" key="11">
    <source>
        <dbReference type="Pfam" id="PF00089"/>
    </source>
</evidence>
<dbReference type="Proteomes" id="UP000316806">
    <property type="component" value="Chromosome"/>
</dbReference>
<dbReference type="InterPro" id="IPR006311">
    <property type="entry name" value="TAT_signal"/>
</dbReference>
<keyword evidence="5" id="KW-0720">Serine protease</keyword>
<feature type="disulfide bond" evidence="9">
    <location>
        <begin position="184"/>
        <end position="204"/>
    </location>
</feature>
<dbReference type="PROSITE" id="PS00134">
    <property type="entry name" value="TRYPSIN_HIS"/>
    <property type="match status" value="1"/>
</dbReference>
<keyword evidence="6" id="KW-0865">Zymogen</keyword>
<dbReference type="CDD" id="cd21112">
    <property type="entry name" value="alphaLP-like"/>
    <property type="match status" value="1"/>
</dbReference>
<dbReference type="InterPro" id="IPR018114">
    <property type="entry name" value="TRYPSIN_HIS"/>
</dbReference>
<feature type="chain" id="PRO_5038597663" evidence="10">
    <location>
        <begin position="31"/>
        <end position="358"/>
    </location>
</feature>
<feature type="signal peptide" evidence="10">
    <location>
        <begin position="1"/>
        <end position="30"/>
    </location>
</feature>
<gene>
    <name evidence="13" type="ORF">FH965_14165</name>
</gene>
<feature type="domain" description="Peptidase S1" evidence="11">
    <location>
        <begin position="195"/>
        <end position="347"/>
    </location>
</feature>
<evidence type="ECO:0000313" key="13">
    <source>
        <dbReference type="EMBL" id="QDQ11576.1"/>
    </source>
</evidence>
<dbReference type="InterPro" id="IPR001316">
    <property type="entry name" value="Pept_S1A_streptogrisin"/>
</dbReference>
<dbReference type="GO" id="GO:0005576">
    <property type="term" value="C:extracellular region"/>
    <property type="evidence" value="ECO:0007669"/>
    <property type="project" value="InterPro"/>
</dbReference>
<proteinExistence type="inferred from homology"/>
<evidence type="ECO:0000256" key="1">
    <source>
        <dbReference type="ARBA" id="ARBA00007664"/>
    </source>
</evidence>
<name>A0A516R7E4_STRST</name>
<dbReference type="AlphaFoldDB" id="A0A516R7E4"/>
<comment type="similarity">
    <text evidence="1">Belongs to the peptidase S1 family.</text>
</comment>
<dbReference type="InterPro" id="IPR033116">
    <property type="entry name" value="TRYPSIN_SER"/>
</dbReference>
<feature type="disulfide bond" evidence="9">
    <location>
        <begin position="308"/>
        <end position="335"/>
    </location>
</feature>
<dbReference type="InterPro" id="IPR001254">
    <property type="entry name" value="Trypsin_dom"/>
</dbReference>
<evidence type="ECO:0000256" key="5">
    <source>
        <dbReference type="ARBA" id="ARBA00022825"/>
    </source>
</evidence>
<evidence type="ECO:0000256" key="7">
    <source>
        <dbReference type="ARBA" id="ARBA00023157"/>
    </source>
</evidence>
<dbReference type="Pfam" id="PF00089">
    <property type="entry name" value="Trypsin"/>
    <property type="match status" value="1"/>
</dbReference>
<dbReference type="SUPFAM" id="SSF50494">
    <property type="entry name" value="Trypsin-like serine proteases"/>
    <property type="match status" value="1"/>
</dbReference>
<dbReference type="PROSITE" id="PS00135">
    <property type="entry name" value="TRYPSIN_SER"/>
    <property type="match status" value="1"/>
</dbReference>
<evidence type="ECO:0000259" key="12">
    <source>
        <dbReference type="Pfam" id="PF02983"/>
    </source>
</evidence>
<evidence type="ECO:0000256" key="2">
    <source>
        <dbReference type="ARBA" id="ARBA00022670"/>
    </source>
</evidence>